<evidence type="ECO:0000259" key="2">
    <source>
        <dbReference type="Pfam" id="PF18557"/>
    </source>
</evidence>
<accession>A0ABY7TWU0</accession>
<evidence type="ECO:0000313" key="4">
    <source>
        <dbReference type="Proteomes" id="UP001218231"/>
    </source>
</evidence>
<dbReference type="RefSeq" id="WP_273617460.1">
    <property type="nucleotide sequence ID" value="NZ_CP117417.1"/>
</dbReference>
<evidence type="ECO:0000313" key="3">
    <source>
        <dbReference type="EMBL" id="WCT77066.1"/>
    </source>
</evidence>
<feature type="region of interest" description="Disordered" evidence="1">
    <location>
        <begin position="1"/>
        <end position="23"/>
    </location>
</feature>
<dbReference type="EMBL" id="CP117417">
    <property type="protein sequence ID" value="WCT77066.1"/>
    <property type="molecule type" value="Genomic_DNA"/>
</dbReference>
<proteinExistence type="predicted"/>
<protein>
    <submittedName>
        <fullName evidence="3">NepR family anti-sigma factor</fullName>
    </submittedName>
</protein>
<evidence type="ECO:0000256" key="1">
    <source>
        <dbReference type="SAM" id="MobiDB-lite"/>
    </source>
</evidence>
<dbReference type="InterPro" id="IPR041649">
    <property type="entry name" value="NepR"/>
</dbReference>
<sequence length="57" mass="6266">MKEVPPTTALGAKTDPERPPTPAWSEDIRAYYHAAAEEPVPQDFSDLMAQIAKQIGK</sequence>
<dbReference type="Proteomes" id="UP001218231">
    <property type="component" value="Chromosome"/>
</dbReference>
<name>A0ABY7TWU0_9SPHN</name>
<keyword evidence="4" id="KW-1185">Reference proteome</keyword>
<reference evidence="3 4" key="1">
    <citation type="submission" date="2023-02" db="EMBL/GenBank/DDBJ databases">
        <title>Genome sequence of Novosphingobium humi KACC 19094.</title>
        <authorList>
            <person name="Kim S."/>
            <person name="Heo J."/>
            <person name="Kwon S.-W."/>
        </authorList>
    </citation>
    <scope>NUCLEOTIDE SEQUENCE [LARGE SCALE GENOMIC DNA]</scope>
    <source>
        <strain evidence="3 4">KACC 19094</strain>
    </source>
</reference>
<dbReference type="Pfam" id="PF18557">
    <property type="entry name" value="NepR"/>
    <property type="match status" value="1"/>
</dbReference>
<gene>
    <name evidence="3" type="ORF">PQ457_14235</name>
</gene>
<feature type="domain" description="Anti-sigma factor NepR" evidence="2">
    <location>
        <begin position="22"/>
        <end position="52"/>
    </location>
</feature>
<organism evidence="3 4">
    <name type="scientific">Novosphingobium humi</name>
    <dbReference type="NCBI Taxonomy" id="2282397"/>
    <lineage>
        <taxon>Bacteria</taxon>
        <taxon>Pseudomonadati</taxon>
        <taxon>Pseudomonadota</taxon>
        <taxon>Alphaproteobacteria</taxon>
        <taxon>Sphingomonadales</taxon>
        <taxon>Sphingomonadaceae</taxon>
        <taxon>Novosphingobium</taxon>
    </lineage>
</organism>